<reference evidence="1 2" key="1">
    <citation type="submission" date="2024-04" db="EMBL/GenBank/DDBJ databases">
        <title>Tritrichomonas musculus Genome.</title>
        <authorList>
            <person name="Alves-Ferreira E."/>
            <person name="Grigg M."/>
            <person name="Lorenzi H."/>
            <person name="Galac M."/>
        </authorList>
    </citation>
    <scope>NUCLEOTIDE SEQUENCE [LARGE SCALE GENOMIC DNA]</scope>
    <source>
        <strain evidence="1 2">EAF2021</strain>
    </source>
</reference>
<comment type="caution">
    <text evidence="1">The sequence shown here is derived from an EMBL/GenBank/DDBJ whole genome shotgun (WGS) entry which is preliminary data.</text>
</comment>
<name>A0ABR2K7Y7_9EUKA</name>
<evidence type="ECO:0000313" key="1">
    <source>
        <dbReference type="EMBL" id="KAK8886923.1"/>
    </source>
</evidence>
<protein>
    <submittedName>
        <fullName evidence="1">Uncharacterized protein</fullName>
    </submittedName>
</protein>
<gene>
    <name evidence="1" type="ORF">M9Y10_037957</name>
</gene>
<dbReference type="EMBL" id="JAPFFF010000006">
    <property type="protein sequence ID" value="KAK8886923.1"/>
    <property type="molecule type" value="Genomic_DNA"/>
</dbReference>
<proteinExistence type="predicted"/>
<dbReference type="Proteomes" id="UP001470230">
    <property type="component" value="Unassembled WGS sequence"/>
</dbReference>
<accession>A0ABR2K7Y7</accession>
<evidence type="ECO:0000313" key="2">
    <source>
        <dbReference type="Proteomes" id="UP001470230"/>
    </source>
</evidence>
<organism evidence="1 2">
    <name type="scientific">Tritrichomonas musculus</name>
    <dbReference type="NCBI Taxonomy" id="1915356"/>
    <lineage>
        <taxon>Eukaryota</taxon>
        <taxon>Metamonada</taxon>
        <taxon>Parabasalia</taxon>
        <taxon>Tritrichomonadida</taxon>
        <taxon>Tritrichomonadidae</taxon>
        <taxon>Tritrichomonas</taxon>
    </lineage>
</organism>
<keyword evidence="2" id="KW-1185">Reference proteome</keyword>
<sequence>MSSIQDTIEDIPFVRPPVTPRITRIPPIFNPYVQPDFVANFETKSEIIKYFMALFHFKISLFSESTR</sequence>